<dbReference type="Gene3D" id="3.20.20.80">
    <property type="entry name" value="Glycosidases"/>
    <property type="match status" value="1"/>
</dbReference>
<evidence type="ECO:0000259" key="10">
    <source>
        <dbReference type="Pfam" id="PF17786"/>
    </source>
</evidence>
<evidence type="ECO:0000313" key="13">
    <source>
        <dbReference type="Proteomes" id="UP000559027"/>
    </source>
</evidence>
<keyword evidence="5" id="KW-0326">Glycosidase</keyword>
<evidence type="ECO:0000259" key="11">
    <source>
        <dbReference type="Pfam" id="PF22666"/>
    </source>
</evidence>
<dbReference type="SUPFAM" id="SSF51445">
    <property type="entry name" value="(Trans)glycosidases"/>
    <property type="match status" value="1"/>
</dbReference>
<dbReference type="GO" id="GO:0006516">
    <property type="term" value="P:glycoprotein catabolic process"/>
    <property type="evidence" value="ECO:0007669"/>
    <property type="project" value="TreeGrafter"/>
</dbReference>
<dbReference type="Pfam" id="PF22666">
    <property type="entry name" value="Glyco_hydro_2_N2"/>
    <property type="match status" value="1"/>
</dbReference>
<keyword evidence="4" id="KW-0378">Hydrolase</keyword>
<evidence type="ECO:0000259" key="9">
    <source>
        <dbReference type="Pfam" id="PF00703"/>
    </source>
</evidence>
<comment type="similarity">
    <text evidence="6">Belongs to the glycosyl hydrolase 2 family. Beta-mannosidase B subfamily.</text>
</comment>
<dbReference type="InterPro" id="IPR013783">
    <property type="entry name" value="Ig-like_fold"/>
</dbReference>
<dbReference type="GO" id="GO:0005975">
    <property type="term" value="P:carbohydrate metabolic process"/>
    <property type="evidence" value="ECO:0007669"/>
    <property type="project" value="InterPro"/>
</dbReference>
<dbReference type="GO" id="GO:0004567">
    <property type="term" value="F:beta-mannosidase activity"/>
    <property type="evidence" value="ECO:0007669"/>
    <property type="project" value="UniProtKB-EC"/>
</dbReference>
<evidence type="ECO:0000256" key="8">
    <source>
        <dbReference type="ARBA" id="ARBA00041614"/>
    </source>
</evidence>
<comment type="catalytic activity">
    <reaction evidence="1">
        <text>Hydrolysis of terminal, non-reducing beta-D-mannose residues in beta-D-mannosides.</text>
        <dbReference type="EC" id="3.2.1.25"/>
    </reaction>
</comment>
<dbReference type="Pfam" id="PF17786">
    <property type="entry name" value="Mannosidase_ig"/>
    <property type="match status" value="1"/>
</dbReference>
<dbReference type="Gene3D" id="2.60.40.10">
    <property type="entry name" value="Immunoglobulins"/>
    <property type="match status" value="2"/>
</dbReference>
<evidence type="ECO:0000256" key="3">
    <source>
        <dbReference type="ARBA" id="ARBA00012754"/>
    </source>
</evidence>
<dbReference type="SUPFAM" id="SSF49785">
    <property type="entry name" value="Galactose-binding domain-like"/>
    <property type="match status" value="1"/>
</dbReference>
<dbReference type="PANTHER" id="PTHR43730:SF1">
    <property type="entry name" value="BETA-MANNOSIDASE"/>
    <property type="match status" value="1"/>
</dbReference>
<proteinExistence type="inferred from homology"/>
<comment type="pathway">
    <text evidence="2">Glycan metabolism; N-glycan degradation.</text>
</comment>
<dbReference type="AlphaFoldDB" id="A0A8H5G8U8"/>
<feature type="domain" description="Glycoside hydrolase family 2 immunoglobulin-like beta-sandwich" evidence="9">
    <location>
        <begin position="217"/>
        <end position="333"/>
    </location>
</feature>
<evidence type="ECO:0000256" key="4">
    <source>
        <dbReference type="ARBA" id="ARBA00022801"/>
    </source>
</evidence>
<reference evidence="12 13" key="1">
    <citation type="journal article" date="2020" name="ISME J.">
        <title>Uncovering the hidden diversity of litter-decomposition mechanisms in mushroom-forming fungi.</title>
        <authorList>
            <person name="Floudas D."/>
            <person name="Bentzer J."/>
            <person name="Ahren D."/>
            <person name="Johansson T."/>
            <person name="Persson P."/>
            <person name="Tunlid A."/>
        </authorList>
    </citation>
    <scope>NUCLEOTIDE SEQUENCE [LARGE SCALE GENOMIC DNA]</scope>
    <source>
        <strain evidence="12 13">CBS 146.42</strain>
    </source>
</reference>
<dbReference type="OrthoDB" id="2866996at2759"/>
<dbReference type="InterPro" id="IPR036156">
    <property type="entry name" value="Beta-gal/glucu_dom_sf"/>
</dbReference>
<dbReference type="Gene3D" id="2.60.120.260">
    <property type="entry name" value="Galactose-binding domain-like"/>
    <property type="match status" value="1"/>
</dbReference>
<evidence type="ECO:0000256" key="2">
    <source>
        <dbReference type="ARBA" id="ARBA00004740"/>
    </source>
</evidence>
<dbReference type="InterPro" id="IPR054593">
    <property type="entry name" value="Beta-mannosidase-like_N2"/>
</dbReference>
<dbReference type="PANTHER" id="PTHR43730">
    <property type="entry name" value="BETA-MANNOSIDASE"/>
    <property type="match status" value="1"/>
</dbReference>
<dbReference type="SUPFAM" id="SSF49303">
    <property type="entry name" value="beta-Galactosidase/glucuronidase domain"/>
    <property type="match status" value="2"/>
</dbReference>
<evidence type="ECO:0000256" key="7">
    <source>
        <dbReference type="ARBA" id="ARBA00041069"/>
    </source>
</evidence>
<protein>
    <recommendedName>
        <fullName evidence="7">Beta-mannosidase B</fullName>
        <ecNumber evidence="3">3.2.1.25</ecNumber>
    </recommendedName>
    <alternativeName>
        <fullName evidence="8">Mannanase B</fullName>
    </alternativeName>
</protein>
<gene>
    <name evidence="12" type="ORF">D9756_004513</name>
</gene>
<name>A0A8H5G8U8_9AGAR</name>
<dbReference type="InterPro" id="IPR008979">
    <property type="entry name" value="Galactose-bd-like_sf"/>
</dbReference>
<evidence type="ECO:0000256" key="5">
    <source>
        <dbReference type="ARBA" id="ARBA00023295"/>
    </source>
</evidence>
<organism evidence="12 13">
    <name type="scientific">Leucocoprinus leucothites</name>
    <dbReference type="NCBI Taxonomy" id="201217"/>
    <lineage>
        <taxon>Eukaryota</taxon>
        <taxon>Fungi</taxon>
        <taxon>Dikarya</taxon>
        <taxon>Basidiomycota</taxon>
        <taxon>Agaricomycotina</taxon>
        <taxon>Agaricomycetes</taxon>
        <taxon>Agaricomycetidae</taxon>
        <taxon>Agaricales</taxon>
        <taxon>Agaricineae</taxon>
        <taxon>Agaricaceae</taxon>
        <taxon>Leucocoprinus</taxon>
    </lineage>
</organism>
<evidence type="ECO:0000256" key="6">
    <source>
        <dbReference type="ARBA" id="ARBA00038429"/>
    </source>
</evidence>
<evidence type="ECO:0000313" key="12">
    <source>
        <dbReference type="EMBL" id="KAF5360479.1"/>
    </source>
</evidence>
<accession>A0A8H5G8U8</accession>
<feature type="domain" description="Beta-mannosidase-like galactose-binding" evidence="11">
    <location>
        <begin position="40"/>
        <end position="208"/>
    </location>
</feature>
<comment type="caution">
    <text evidence="12">The sequence shown here is derived from an EMBL/GenBank/DDBJ whole genome shotgun (WGS) entry which is preliminary data.</text>
</comment>
<evidence type="ECO:0000256" key="1">
    <source>
        <dbReference type="ARBA" id="ARBA00000829"/>
    </source>
</evidence>
<dbReference type="InterPro" id="IPR041447">
    <property type="entry name" value="Mannosidase_ig"/>
</dbReference>
<dbReference type="InterPro" id="IPR017853">
    <property type="entry name" value="GH"/>
</dbReference>
<keyword evidence="13" id="KW-1185">Reference proteome</keyword>
<dbReference type="InterPro" id="IPR050887">
    <property type="entry name" value="Beta-mannosidase_GH2"/>
</dbReference>
<dbReference type="EMBL" id="JAACJO010000003">
    <property type="protein sequence ID" value="KAF5360479.1"/>
    <property type="molecule type" value="Genomic_DNA"/>
</dbReference>
<dbReference type="Proteomes" id="UP000559027">
    <property type="component" value="Unassembled WGS sequence"/>
</dbReference>
<feature type="domain" description="Mannosidase Ig/CBM-like" evidence="10">
    <location>
        <begin position="720"/>
        <end position="821"/>
    </location>
</feature>
<dbReference type="InterPro" id="IPR006102">
    <property type="entry name" value="Ig-like_GH2"/>
</dbReference>
<dbReference type="FunFam" id="3.20.20.80:FF:000050">
    <property type="entry name" value="Beta-mannosidase B"/>
    <property type="match status" value="1"/>
</dbReference>
<sequence length="910" mass="104836">MALASARQISRDWFWKKRNYDVYPDLVYELKLPVGDDYTRNWIPASQFPSEVHIELLHRNLIPDPFIGFNEHKVQWIGEAEWLYKTTVEVDLPMSRKFLELEFEGLDTICDVYLNGHLVLQCNNQFRKYTYDVCNGTGESRLSFENGNTLLIHFKSAKLQALDEARLRGFHRGGSVNLGDPSRLYIRKAQYDWRWDWGPELMTCGPYRPVTLRTYLTRIQDIYPKIYIEPTIALKVDVELNGRPAEDVKALLITLRTLTGNVVMRERSPLSIQAPGRFVQLDNIISWDHLRNKGVELWWPFNYGKQVLYNLEVAALGQENEVIDSMTRRIGFRSVKLIEEPLSAPDQYGSGTSFLFEINKVRMFMGGSNWIPADNFFTRITDERYRHLLELARSGNQSMIRIWGGGIYETDVFFDSCDELGILVWQDFQFACGIYPAHDEFVQNVTLEAEQNIKRLRHHPSLALLCGNNEDYQQILQWKERLELPARKIYEEVLPKAVATLTDPPIPYHRGSPYGGKEWWDTADPTVGDVHQWDIWGGKELPYQQYDKLGGRFISEFGLPSFPSMHTIGHWMGNAGKDQWYAQSPIIAQHIRAGSFDRRFAIVMNDNFRVTEDLETHAFRTQIMQAEGVGLAYRSWKHGWAGKGKEYTSGVLVWQLNDCWPVVSWAIIDYFMRPKPAYYTIARILKPLSLHVTRKVTKNRNHDRPEQFYEFGAFQTTGATLTICAVSTLLVQISATLSLNYFDIRPTAAAMAWRGEQYESSEGISTNKSMVLQNIKCPEPPADETTVNNTSATVVVCARLLHPETGEVLARHVNWPEPYKYVQFPDPGLKVTVKREVNGSAVLRVEVERPVKSLFFSVQEADERDWEVLWSDNNLDVVPGDPQEIVVKNLRQRKIQYAYLGGEKAKALTE</sequence>
<dbReference type="Pfam" id="PF00703">
    <property type="entry name" value="Glyco_hydro_2"/>
    <property type="match status" value="1"/>
</dbReference>
<dbReference type="EC" id="3.2.1.25" evidence="3"/>